<dbReference type="GO" id="GO:0006457">
    <property type="term" value="P:protein folding"/>
    <property type="evidence" value="ECO:0007669"/>
    <property type="project" value="InterPro"/>
</dbReference>
<dbReference type="KEGG" id="pect:BN1012_Phect1015"/>
<dbReference type="RefSeq" id="WP_043949945.1">
    <property type="nucleotide sequence ID" value="NZ_HG966617.1"/>
</dbReference>
<evidence type="ECO:0000256" key="5">
    <source>
        <dbReference type="SAM" id="Phobius"/>
    </source>
</evidence>
<comment type="subcellular location">
    <subcellularLocation>
        <location evidence="1">Membrane</location>
        <topology evidence="1">Multi-pass membrane protein</topology>
    </subcellularLocation>
</comment>
<evidence type="ECO:0000313" key="7">
    <source>
        <dbReference type="Proteomes" id="UP000032160"/>
    </source>
</evidence>
<sequence length="175" mass="18985">MTTLLTLIPPRRAILVALAGTIATILGFLFFEHVLGYVPCALCYEQRWPFYNALPLLLVTLVVSREANLGRWPTWLMTGIGFIFVVSAILGLRHAGVEWDWWEGPADCGSGGGVSGSIEDFNAALSGNITIVPCDKAAWRFLGLSLAGYNFLISLALAAVSFIPAYAARKERHAS</sequence>
<dbReference type="AlphaFoldDB" id="X5MEI7"/>
<reference evidence="6 7" key="1">
    <citation type="journal article" date="2014" name="Front. Genet.">
        <title>Genome and metabolic network of "Candidatus Phaeomarinobacter ectocarpi" Ec32, a new candidate genus of Alphaproteobacteria frequently associated with brown algae.</title>
        <authorList>
            <person name="Dittami S.M."/>
            <person name="Barbeyron T."/>
            <person name="Boyen C."/>
            <person name="Cambefort J."/>
            <person name="Collet G."/>
            <person name="Delage L."/>
            <person name="Gobet A."/>
            <person name="Groisillier A."/>
            <person name="Leblanc C."/>
            <person name="Michel G."/>
            <person name="Scornet D."/>
            <person name="Siegel A."/>
            <person name="Tapia J.E."/>
            <person name="Tonon T."/>
        </authorList>
    </citation>
    <scope>NUCLEOTIDE SEQUENCE [LARGE SCALE GENOMIC DNA]</scope>
    <source>
        <strain evidence="6 7">Ec32</strain>
    </source>
</reference>
<dbReference type="HOGENOM" id="CLU_098660_0_0_5"/>
<protein>
    <submittedName>
        <fullName evidence="6">Periplasmic thiol:disulfide oxidoreductase DsbB,required for DsbA reoxidation</fullName>
    </submittedName>
</protein>
<dbReference type="InterPro" id="IPR023380">
    <property type="entry name" value="DsbB-like_sf"/>
</dbReference>
<feature type="transmembrane region" description="Helical" evidence="5">
    <location>
        <begin position="12"/>
        <end position="30"/>
    </location>
</feature>
<keyword evidence="3 5" id="KW-1133">Transmembrane helix</keyword>
<feature type="transmembrane region" description="Helical" evidence="5">
    <location>
        <begin position="149"/>
        <end position="168"/>
    </location>
</feature>
<dbReference type="SUPFAM" id="SSF158442">
    <property type="entry name" value="DsbB-like"/>
    <property type="match status" value="1"/>
</dbReference>
<organism evidence="6 7">
    <name type="scientific">Candidatus Phaeomarinibacter ectocarpi</name>
    <dbReference type="NCBI Taxonomy" id="1458461"/>
    <lineage>
        <taxon>Bacteria</taxon>
        <taxon>Pseudomonadati</taxon>
        <taxon>Pseudomonadota</taxon>
        <taxon>Alphaproteobacteria</taxon>
        <taxon>Hyphomicrobiales</taxon>
        <taxon>Parvibaculaceae</taxon>
        <taxon>Candidatus Phaeomarinibacter</taxon>
    </lineage>
</organism>
<keyword evidence="4 5" id="KW-0472">Membrane</keyword>
<dbReference type="PATRIC" id="fig|1458461.3.peg.1015"/>
<dbReference type="PIRSF" id="PIRSF033913">
    <property type="entry name" value="S-S_format_DsbB"/>
    <property type="match status" value="1"/>
</dbReference>
<evidence type="ECO:0000313" key="6">
    <source>
        <dbReference type="EMBL" id="CDO59229.1"/>
    </source>
</evidence>
<evidence type="ECO:0000256" key="3">
    <source>
        <dbReference type="ARBA" id="ARBA00022989"/>
    </source>
</evidence>
<dbReference type="InterPro" id="IPR024199">
    <property type="entry name" value="Uncharacterised_DsbB"/>
</dbReference>
<dbReference type="Pfam" id="PF02600">
    <property type="entry name" value="DsbB"/>
    <property type="match status" value="1"/>
</dbReference>
<dbReference type="GO" id="GO:0015035">
    <property type="term" value="F:protein-disulfide reductase activity"/>
    <property type="evidence" value="ECO:0007669"/>
    <property type="project" value="InterPro"/>
</dbReference>
<dbReference type="Proteomes" id="UP000032160">
    <property type="component" value="Chromosome I"/>
</dbReference>
<feature type="transmembrane region" description="Helical" evidence="5">
    <location>
        <begin position="74"/>
        <end position="92"/>
    </location>
</feature>
<dbReference type="InterPro" id="IPR003752">
    <property type="entry name" value="DiS_bond_form_DsbB/BdbC"/>
</dbReference>
<evidence type="ECO:0000256" key="1">
    <source>
        <dbReference type="ARBA" id="ARBA00004141"/>
    </source>
</evidence>
<dbReference type="EMBL" id="HG966617">
    <property type="protein sequence ID" value="CDO59229.1"/>
    <property type="molecule type" value="Genomic_DNA"/>
</dbReference>
<dbReference type="OrthoDB" id="9808637at2"/>
<evidence type="ECO:0000256" key="4">
    <source>
        <dbReference type="ARBA" id="ARBA00023136"/>
    </source>
</evidence>
<dbReference type="GO" id="GO:0016020">
    <property type="term" value="C:membrane"/>
    <property type="evidence" value="ECO:0007669"/>
    <property type="project" value="UniProtKB-SubCell"/>
</dbReference>
<gene>
    <name evidence="6" type="ORF">BN1012_Phect1015</name>
</gene>
<dbReference type="Gene3D" id="1.20.1550.10">
    <property type="entry name" value="DsbB-like"/>
    <property type="match status" value="1"/>
</dbReference>
<name>X5MEI7_9HYPH</name>
<dbReference type="STRING" id="1458461.BN1012_Phect1015"/>
<keyword evidence="2 5" id="KW-0812">Transmembrane</keyword>
<proteinExistence type="predicted"/>
<keyword evidence="7" id="KW-1185">Reference proteome</keyword>
<evidence type="ECO:0000256" key="2">
    <source>
        <dbReference type="ARBA" id="ARBA00022692"/>
    </source>
</evidence>
<feature type="transmembrane region" description="Helical" evidence="5">
    <location>
        <begin position="50"/>
        <end position="67"/>
    </location>
</feature>
<accession>X5MEI7</accession>